<dbReference type="OrthoDB" id="5125370at2"/>
<keyword evidence="1" id="KW-0472">Membrane</keyword>
<dbReference type="EMBL" id="SJKD01000008">
    <property type="protein sequence ID" value="TCC45078.1"/>
    <property type="molecule type" value="Genomic_DNA"/>
</dbReference>
<dbReference type="Proteomes" id="UP000293342">
    <property type="component" value="Unassembled WGS sequence"/>
</dbReference>
<feature type="transmembrane region" description="Helical" evidence="1">
    <location>
        <begin position="53"/>
        <end position="71"/>
    </location>
</feature>
<dbReference type="AlphaFoldDB" id="A0A4R0JK18"/>
<dbReference type="RefSeq" id="WP_131517381.1">
    <property type="nucleotide sequence ID" value="NZ_SJKD01000008.1"/>
</dbReference>
<name>A0A4R0JK18_9ACTN</name>
<reference evidence="2 3" key="1">
    <citation type="submission" date="2019-02" db="EMBL/GenBank/DDBJ databases">
        <title>Kribbella capetownensis sp. nov. and Kribbella speibonae sp. nov., isolated from soil.</title>
        <authorList>
            <person name="Curtis S.M."/>
            <person name="Norton I."/>
            <person name="Everest G.J."/>
            <person name="Meyers P.R."/>
        </authorList>
    </citation>
    <scope>NUCLEOTIDE SEQUENCE [LARGE SCALE GENOMIC DNA]</scope>
    <source>
        <strain evidence="2 3">YM53</strain>
    </source>
</reference>
<protein>
    <submittedName>
        <fullName evidence="2">Uncharacterized protein</fullName>
    </submittedName>
</protein>
<sequence>MTGEGDQAARIRSGLARALDISVVVIVGVWHVVYVLPSLVLSAGLYRATGAELVAWALLAALLVHGSIRLLTGRPAFAHWWRSAAAVIAAGALAVSMVPGDQITGAANWAFGDVVLIGVLLMLRERLIAFAVVFLANILLNLSVLLLTDHHIDLTVIARFLVIACAGGVLVPSAVLLAARALDDAAAVAGFATAQRAESSADREVADALHEARRERYESLRGQVAPLLDGLANGSLDPDSPDVQRRCAIEAARLRRLFAESDDVPDPLLHEVRACANVAERRGVLVELATAGPLPELPLEARRILTEPAIEALVASSTWARVTVYGGPDEVIVSAVGDQAGRPDPLWLEARWQHQ</sequence>
<evidence type="ECO:0000256" key="1">
    <source>
        <dbReference type="SAM" id="Phobius"/>
    </source>
</evidence>
<feature type="transmembrane region" description="Helical" evidence="1">
    <location>
        <begin position="160"/>
        <end position="179"/>
    </location>
</feature>
<keyword evidence="1" id="KW-1133">Transmembrane helix</keyword>
<evidence type="ECO:0000313" key="2">
    <source>
        <dbReference type="EMBL" id="TCC45078.1"/>
    </source>
</evidence>
<organism evidence="2 3">
    <name type="scientific">Kribbella capetownensis</name>
    <dbReference type="NCBI Taxonomy" id="1572659"/>
    <lineage>
        <taxon>Bacteria</taxon>
        <taxon>Bacillati</taxon>
        <taxon>Actinomycetota</taxon>
        <taxon>Actinomycetes</taxon>
        <taxon>Propionibacteriales</taxon>
        <taxon>Kribbellaceae</taxon>
        <taxon>Kribbella</taxon>
    </lineage>
</organism>
<keyword evidence="3" id="KW-1185">Reference proteome</keyword>
<proteinExistence type="predicted"/>
<feature type="transmembrane region" description="Helical" evidence="1">
    <location>
        <begin position="106"/>
        <end position="123"/>
    </location>
</feature>
<gene>
    <name evidence="2" type="ORF">E0H75_31700</name>
</gene>
<accession>A0A4R0JK18</accession>
<keyword evidence="1" id="KW-0812">Transmembrane</keyword>
<comment type="caution">
    <text evidence="2">The sequence shown here is derived from an EMBL/GenBank/DDBJ whole genome shotgun (WGS) entry which is preliminary data.</text>
</comment>
<feature type="transmembrane region" description="Helical" evidence="1">
    <location>
        <begin position="21"/>
        <end position="41"/>
    </location>
</feature>
<feature type="transmembrane region" description="Helical" evidence="1">
    <location>
        <begin position="83"/>
        <end position="100"/>
    </location>
</feature>
<evidence type="ECO:0000313" key="3">
    <source>
        <dbReference type="Proteomes" id="UP000293342"/>
    </source>
</evidence>
<feature type="transmembrane region" description="Helical" evidence="1">
    <location>
        <begin position="128"/>
        <end position="148"/>
    </location>
</feature>